<dbReference type="AlphaFoldDB" id="A0A3L8A9T3"/>
<reference evidence="1 2" key="1">
    <citation type="submission" date="2018-09" db="EMBL/GenBank/DDBJ databases">
        <title>Murine metabolic-syndrome-specific gut microbial biobank.</title>
        <authorList>
            <person name="Liu C."/>
        </authorList>
    </citation>
    <scope>NUCLEOTIDE SEQUENCE [LARGE SCALE GENOMIC DNA]</scope>
    <source>
        <strain evidence="1 2">0.1X-D8-26</strain>
    </source>
</reference>
<proteinExistence type="predicted"/>
<dbReference type="EMBL" id="RAZM01000035">
    <property type="protein sequence ID" value="RLT79772.1"/>
    <property type="molecule type" value="Genomic_DNA"/>
</dbReference>
<sequence>MDIKLKTMDNKYWIIIKTGEAEIRALENVPKDILSNTLPLIEITRGRKVTKNKIETYPFDKRLSKLKDIYKGQTIAIDVTSEESLSSPEVDYLYSPDSGYKNWVNFLIQLKNENVFERIIPTVLFNFEDDNFEENITKQIQELASNFKTILYRSDISDENCYDDIELINNNITNNHLKIIIDCGYVPQASYQNVANKCIARINNLKTIITFPCEYITASTSFPNNVRDLGDLESDTFSISEIDIYNIVSRTHEDIIYADYASINPVRNDTITMARGWIPRIDVPLDKTIFYYKKRRPNGVSAYASTYIQVAQSVCSDLRFPHNLNIWGINQIRLCAEGGTPSASPSFWISVRMNIHIAQQVNRIYSI</sequence>
<protein>
    <recommendedName>
        <fullName evidence="3">Beta protein</fullName>
    </recommendedName>
</protein>
<dbReference type="Proteomes" id="UP000267159">
    <property type="component" value="Unassembled WGS sequence"/>
</dbReference>
<accession>A0A3L8A9T3</accession>
<evidence type="ECO:0008006" key="3">
    <source>
        <dbReference type="Google" id="ProtNLM"/>
    </source>
</evidence>
<evidence type="ECO:0000313" key="1">
    <source>
        <dbReference type="EMBL" id="RLT79772.1"/>
    </source>
</evidence>
<dbReference type="Pfam" id="PF14350">
    <property type="entry name" value="Beta_protein"/>
    <property type="match status" value="1"/>
</dbReference>
<evidence type="ECO:0000313" key="2">
    <source>
        <dbReference type="Proteomes" id="UP000267159"/>
    </source>
</evidence>
<comment type="caution">
    <text evidence="1">The sequence shown here is derived from an EMBL/GenBank/DDBJ whole genome shotgun (WGS) entry which is preliminary data.</text>
</comment>
<dbReference type="InterPro" id="IPR025683">
    <property type="entry name" value="Protein_beta"/>
</dbReference>
<name>A0A3L8A9T3_9BACE</name>
<gene>
    <name evidence="1" type="ORF">D7Y07_11725</name>
</gene>
<organism evidence="1 2">
    <name type="scientific">Bacteroides acidifaciens</name>
    <dbReference type="NCBI Taxonomy" id="85831"/>
    <lineage>
        <taxon>Bacteria</taxon>
        <taxon>Pseudomonadati</taxon>
        <taxon>Bacteroidota</taxon>
        <taxon>Bacteroidia</taxon>
        <taxon>Bacteroidales</taxon>
        <taxon>Bacteroidaceae</taxon>
        <taxon>Bacteroides</taxon>
    </lineage>
</organism>